<evidence type="ECO:0000259" key="2">
    <source>
        <dbReference type="Pfam" id="PF13089"/>
    </source>
</evidence>
<dbReference type="InterPro" id="IPR036832">
    <property type="entry name" value="PPK_N_dom_sf"/>
</dbReference>
<dbReference type="InterPro" id="IPR025198">
    <property type="entry name" value="PPK_N_dom"/>
</dbReference>
<dbReference type="Pfam" id="PF13089">
    <property type="entry name" value="PP_kinase_N"/>
    <property type="match status" value="1"/>
</dbReference>
<protein>
    <recommendedName>
        <fullName evidence="2">Polyphosphate kinase N-terminal domain-containing protein</fullName>
    </recommendedName>
</protein>
<proteinExistence type="predicted"/>
<accession>A0ABN5X808</accession>
<evidence type="ECO:0000256" key="1">
    <source>
        <dbReference type="SAM" id="MobiDB-lite"/>
    </source>
</evidence>
<evidence type="ECO:0000313" key="3">
    <source>
        <dbReference type="EMBL" id="BBI53150.1"/>
    </source>
</evidence>
<dbReference type="InterPro" id="IPR003414">
    <property type="entry name" value="PP_kinase"/>
</dbReference>
<organism evidence="3 4">
    <name type="scientific">Vreelandella olivaria</name>
    <dbReference type="NCBI Taxonomy" id="390919"/>
    <lineage>
        <taxon>Bacteria</taxon>
        <taxon>Pseudomonadati</taxon>
        <taxon>Pseudomonadota</taxon>
        <taxon>Gammaproteobacteria</taxon>
        <taxon>Oceanospirillales</taxon>
        <taxon>Halomonadaceae</taxon>
        <taxon>Vreelandella</taxon>
    </lineage>
</organism>
<keyword evidence="4" id="KW-1185">Reference proteome</keyword>
<gene>
    <name evidence="3" type="ORF">HORIV_55710</name>
</gene>
<dbReference type="SUPFAM" id="SSF140356">
    <property type="entry name" value="PPK N-terminal domain-like"/>
    <property type="match status" value="1"/>
</dbReference>
<evidence type="ECO:0000313" key="4">
    <source>
        <dbReference type="Proteomes" id="UP000289555"/>
    </source>
</evidence>
<dbReference type="PANTHER" id="PTHR30218:SF0">
    <property type="entry name" value="POLYPHOSPHATE KINASE"/>
    <property type="match status" value="1"/>
</dbReference>
<dbReference type="EMBL" id="AP019416">
    <property type="protein sequence ID" value="BBI53150.1"/>
    <property type="molecule type" value="Genomic_DNA"/>
</dbReference>
<name>A0ABN5X808_9GAMM</name>
<dbReference type="PANTHER" id="PTHR30218">
    <property type="entry name" value="POLYPHOSPHATE KINASE"/>
    <property type="match status" value="1"/>
</dbReference>
<dbReference type="Gene3D" id="1.20.58.310">
    <property type="entry name" value="Polyphosphate kinase N-terminal domain"/>
    <property type="match status" value="1"/>
</dbReference>
<dbReference type="Proteomes" id="UP000289555">
    <property type="component" value="Chromosome"/>
</dbReference>
<feature type="compositionally biased region" description="Polar residues" evidence="1">
    <location>
        <begin position="1"/>
        <end position="16"/>
    </location>
</feature>
<feature type="region of interest" description="Disordered" evidence="1">
    <location>
        <begin position="1"/>
        <end position="32"/>
    </location>
</feature>
<feature type="domain" description="Polyphosphate kinase N-terminal" evidence="2">
    <location>
        <begin position="51"/>
        <end position="95"/>
    </location>
</feature>
<sequence length="100" mass="11552">MDEQASDSLPLSSTDHTSSDGDMPLRINRTPTGVQAREVLPETDLDDTQLYFNRELSHLQFNIRVLEQALDDAHPLLNRLMFLLIFSSNMDEFLKFAWRV</sequence>
<reference evidence="4" key="1">
    <citation type="journal article" date="2019" name="Microbiol. Resour. Announc.">
        <title>Complete Genome Sequence of Halomonas olivaria, a Moderately Halophilic Bacterium Isolated from Olive Processing Effluents, Obtained by Nanopore Sequencing.</title>
        <authorList>
            <person name="Nagata S."/>
            <person name="Ii K.M."/>
            <person name="Tsukimi T."/>
            <person name="Miura M.C."/>
            <person name="Galipon J."/>
            <person name="Arakawa K."/>
        </authorList>
    </citation>
    <scope>NUCLEOTIDE SEQUENCE [LARGE SCALE GENOMIC DNA]</scope>
    <source>
        <strain evidence="4">TYRC17</strain>
    </source>
</reference>